<protein>
    <recommendedName>
        <fullName evidence="4 13">Vitamin B12-dependent ribonucleotide reductase</fullName>
        <ecNumber evidence="3 13">1.17.4.1</ecNumber>
    </recommendedName>
</protein>
<keyword evidence="9" id="KW-1015">Disulfide bond</keyword>
<dbReference type="SUPFAM" id="SSF51998">
    <property type="entry name" value="PFL-like glycyl radical enzymes"/>
    <property type="match status" value="1"/>
</dbReference>
<organism evidence="18 19">
    <name type="scientific">Leptonema illini</name>
    <dbReference type="NCBI Taxonomy" id="183"/>
    <lineage>
        <taxon>Bacteria</taxon>
        <taxon>Pseudomonadati</taxon>
        <taxon>Spirochaetota</taxon>
        <taxon>Spirochaetia</taxon>
        <taxon>Leptospirales</taxon>
        <taxon>Leptospiraceae</taxon>
        <taxon>Leptonema</taxon>
    </lineage>
</organism>
<feature type="region of interest" description="Disordered" evidence="14">
    <location>
        <begin position="1"/>
        <end position="23"/>
    </location>
</feature>
<proteinExistence type="inferred from homology"/>
<evidence type="ECO:0000256" key="5">
    <source>
        <dbReference type="ARBA" id="ARBA00022628"/>
    </source>
</evidence>
<evidence type="ECO:0000256" key="14">
    <source>
        <dbReference type="SAM" id="MobiDB-lite"/>
    </source>
</evidence>
<evidence type="ECO:0000313" key="18">
    <source>
        <dbReference type="EMBL" id="KAB2931136.1"/>
    </source>
</evidence>
<dbReference type="Proteomes" id="UP000460298">
    <property type="component" value="Unassembled WGS sequence"/>
</dbReference>
<evidence type="ECO:0000256" key="7">
    <source>
        <dbReference type="ARBA" id="ARBA00022741"/>
    </source>
</evidence>
<dbReference type="InterPro" id="IPR013344">
    <property type="entry name" value="RNR_NrdJ/NrdZ"/>
</dbReference>
<gene>
    <name evidence="18" type="ORF">F9K24_14380</name>
</gene>
<dbReference type="GO" id="GO:0004748">
    <property type="term" value="F:ribonucleoside-diphosphate reductase activity, thioredoxin disulfide as acceptor"/>
    <property type="evidence" value="ECO:0007669"/>
    <property type="project" value="UniProtKB-EC"/>
</dbReference>
<dbReference type="InterPro" id="IPR050862">
    <property type="entry name" value="RdRp_reductase_class-2"/>
</dbReference>
<dbReference type="InterPro" id="IPR013678">
    <property type="entry name" value="RNR_2_N"/>
</dbReference>
<feature type="domain" description="Ribonucleotide reductase class II vitamin B12-dependent N-terminal" evidence="16">
    <location>
        <begin position="37"/>
        <end position="162"/>
    </location>
</feature>
<keyword evidence="10 13" id="KW-0170">Cobalt</keyword>
<dbReference type="NCBIfam" id="NF005736">
    <property type="entry name" value="PRK07562.1"/>
    <property type="match status" value="1"/>
</dbReference>
<evidence type="ECO:0000256" key="1">
    <source>
        <dbReference type="ARBA" id="ARBA00001922"/>
    </source>
</evidence>
<name>A0A833LWB4_9LEPT</name>
<dbReference type="Pfam" id="PF12637">
    <property type="entry name" value="TSCPD"/>
    <property type="match status" value="1"/>
</dbReference>
<dbReference type="GO" id="GO:0071897">
    <property type="term" value="P:DNA biosynthetic process"/>
    <property type="evidence" value="ECO:0007669"/>
    <property type="project" value="UniProtKB-KW"/>
</dbReference>
<dbReference type="NCBIfam" id="TIGR02504">
    <property type="entry name" value="NrdJ_Z"/>
    <property type="match status" value="1"/>
</dbReference>
<comment type="cofactor">
    <cofactor evidence="1 13">
        <name>adenosylcob(III)alamin</name>
        <dbReference type="ChEBI" id="CHEBI:18408"/>
    </cofactor>
</comment>
<evidence type="ECO:0000256" key="8">
    <source>
        <dbReference type="ARBA" id="ARBA00023002"/>
    </source>
</evidence>
<evidence type="ECO:0000256" key="12">
    <source>
        <dbReference type="ARBA" id="ARBA00047754"/>
    </source>
</evidence>
<dbReference type="CDD" id="cd02888">
    <property type="entry name" value="RNR_II_dimer"/>
    <property type="match status" value="1"/>
</dbReference>
<evidence type="ECO:0000256" key="9">
    <source>
        <dbReference type="ARBA" id="ARBA00023157"/>
    </source>
</evidence>
<evidence type="ECO:0000256" key="6">
    <source>
        <dbReference type="ARBA" id="ARBA00022634"/>
    </source>
</evidence>
<dbReference type="Pfam" id="PF02867">
    <property type="entry name" value="Ribonuc_red_lgC"/>
    <property type="match status" value="2"/>
</dbReference>
<evidence type="ECO:0000259" key="17">
    <source>
        <dbReference type="Pfam" id="PF12637"/>
    </source>
</evidence>
<comment type="function">
    <text evidence="11 13">Catalyzes the reduction of ribonucleotides to deoxyribonucleotides. May function to provide a pool of deoxyribonucleotide precursors for DNA repair during oxygen limitation and/or for immediate growth after restoration of oxygen.</text>
</comment>
<dbReference type="EMBL" id="WBUI01000015">
    <property type="protein sequence ID" value="KAB2931136.1"/>
    <property type="molecule type" value="Genomic_DNA"/>
</dbReference>
<dbReference type="PANTHER" id="PTHR43371">
    <property type="entry name" value="VITAMIN B12-DEPENDENT RIBONUCLEOTIDE REDUCTASE"/>
    <property type="match status" value="1"/>
</dbReference>
<dbReference type="SUPFAM" id="SSF75625">
    <property type="entry name" value="YebC-like"/>
    <property type="match status" value="1"/>
</dbReference>
<feature type="region of interest" description="Disordered" evidence="14">
    <location>
        <begin position="1113"/>
        <end position="1139"/>
    </location>
</feature>
<keyword evidence="6 13" id="KW-0237">DNA synthesis</keyword>
<dbReference type="FunFam" id="3.20.70.20:FF:000016">
    <property type="entry name" value="Vitamin B12-dependent ribonucleotide reductase"/>
    <property type="match status" value="1"/>
</dbReference>
<dbReference type="Gene3D" id="3.20.70.20">
    <property type="match status" value="3"/>
</dbReference>
<dbReference type="InterPro" id="IPR029072">
    <property type="entry name" value="YebC-like"/>
</dbReference>
<evidence type="ECO:0000259" key="15">
    <source>
        <dbReference type="Pfam" id="PF02867"/>
    </source>
</evidence>
<evidence type="ECO:0000259" key="16">
    <source>
        <dbReference type="Pfam" id="PF08471"/>
    </source>
</evidence>
<dbReference type="GO" id="GO:0000166">
    <property type="term" value="F:nucleotide binding"/>
    <property type="evidence" value="ECO:0007669"/>
    <property type="project" value="UniProtKB-KW"/>
</dbReference>
<evidence type="ECO:0000313" key="19">
    <source>
        <dbReference type="Proteomes" id="UP000460298"/>
    </source>
</evidence>
<feature type="domain" description="TSCPD" evidence="17">
    <location>
        <begin position="990"/>
        <end position="1093"/>
    </location>
</feature>
<reference evidence="18 19" key="1">
    <citation type="submission" date="2019-10" db="EMBL/GenBank/DDBJ databases">
        <title>Extracellular Electron Transfer in a Candidatus Methanoperedens spp. Enrichment Culture.</title>
        <authorList>
            <person name="Berger S."/>
            <person name="Rangel Shaw D."/>
            <person name="Berben T."/>
            <person name="In 'T Zandt M."/>
            <person name="Frank J."/>
            <person name="Reimann J."/>
            <person name="Jetten M.S.M."/>
            <person name="Welte C.U."/>
        </authorList>
    </citation>
    <scope>NUCLEOTIDE SEQUENCE [LARGE SCALE GENOMIC DNA]</scope>
    <source>
        <strain evidence="18">SB12</strain>
    </source>
</reference>
<dbReference type="InterPro" id="IPR000788">
    <property type="entry name" value="RNR_lg_C"/>
</dbReference>
<dbReference type="PRINTS" id="PR01183">
    <property type="entry name" value="RIBORDTASEM1"/>
</dbReference>
<feature type="domain" description="Ribonucleotide reductase large subunit C-terminal" evidence="15">
    <location>
        <begin position="213"/>
        <end position="774"/>
    </location>
</feature>
<dbReference type="EC" id="1.17.4.1" evidence="3 13"/>
<feature type="compositionally biased region" description="Polar residues" evidence="14">
    <location>
        <begin position="1113"/>
        <end position="1134"/>
    </location>
</feature>
<evidence type="ECO:0000256" key="2">
    <source>
        <dbReference type="ARBA" id="ARBA00007405"/>
    </source>
</evidence>
<sequence length="1210" mass="135024">MRISRFYTKTAHDQPFSNEEEHPARKSRVWNAFSWDRRTSRIQNPDGRVIFEARDIEVPEAWSQVAVDIIAQKYFRKAGVPRYTRPVHEEGIPLWLQRRVPDEERLAELPADDRYGSETSGKEVFHRLSGCWTYWGYKNGYFSSEDDALAFYEEMIFMLADQIAAPNSPQWFNTGLHWAYGIDGKSQGHYYVDPHTKELIASRSSYERPQPHACFIQSVGDDLVNEGGIMDLWVREARLFKYGSGTGTNFSSLRGEGEPLSGGGKSSGLMSFLKIGDRAAGAIKSGGTTRRAAKMVCLDMDHPDIEEFVNWKVHEEQKVVELVMGSKLANQHLNRIMKAVQGSTASDDSKYDMHKNADLKKAVLEAKRSMIPDSYILRVIDLVKQGFTSILFEEMTTDWQSKAYQTVSGQNSNNSVRITNDFMNAVERDLDWHLYWRTEIEKANEENRPAKAVRSVKARKLWDDIAYAAWACADPGLQFDTTINEWHTCPSDGPIRASNPCSEYMFLDDTACNLASLNLVKFLNQKSSEFDDLAFRHSTRLWTIVLEISVTMAQFPSREIALLSYEFRTLGLGYANLGSMLMRMGISYDSDKGRNIAGAITAIMHMNSAATSAEMAQELGAFAGYQKNREHMLRVFRNHRRAAYNAPDSEYEGLTVKPVGIDEAHCPSYLLEAARAEADRALELGEQFGFRNAQMTVIAPTGTIGLVMDCDTTGIEPDFALVKYKKLAGGGYFKIINQSVPPALDHLGYSAEQIDDIIKYATGRGTLKGAPHINHVSLGQKGFDDAALEKVEAQLASAFDISFVFNAFTLGEELMKKLSGQDPATLPVTFNLLESLGFTKEQIRAANDYVTGTLTVEGAPHLKEEHLPIFDCANKCGRYGQRYLSWKSHILMMAAAQPFISGAISKTINLPAHATLDEVKQAYDLSFRVMNKAIALYRDGSKLSQPLNIQVEDEEELQLEDEPATVAAAAPRVEKVVEQIEKIVRRQRLPLRRAGYTQKATVGGHKIYLRTGEYEDGRLGEIFLDMHKEGAAFRSLMNCFAISVSLGLQYGVPLEEFVDAFVYTKFEPNGMVQGNPHIKMSTSIIDYIFRELAVTYLSRYELAHVDIEDTRPDSVQSSHVSSPIAPQNEPQAQPSGDLAVAERPAAPSWVVVKSDDGAAAQQKESKASLSTLARMKGYEGDACPECGQFTMVRNGTCLKCMSCGSTTGCS</sequence>
<evidence type="ECO:0000256" key="13">
    <source>
        <dbReference type="RuleBase" id="RU364064"/>
    </source>
</evidence>
<keyword evidence="7 13" id="KW-0547">Nucleotide-binding</keyword>
<evidence type="ECO:0000256" key="4">
    <source>
        <dbReference type="ARBA" id="ARBA00014409"/>
    </source>
</evidence>
<dbReference type="PANTHER" id="PTHR43371:SF1">
    <property type="entry name" value="RIBONUCLEOSIDE-DIPHOSPHATE REDUCTASE"/>
    <property type="match status" value="1"/>
</dbReference>
<dbReference type="GO" id="GO:0031419">
    <property type="term" value="F:cobalamin binding"/>
    <property type="evidence" value="ECO:0007669"/>
    <property type="project" value="UniProtKB-KW"/>
</dbReference>
<dbReference type="InterPro" id="IPR024434">
    <property type="entry name" value="TSCPD_dom"/>
</dbReference>
<keyword evidence="8 13" id="KW-0560">Oxidoreductase</keyword>
<evidence type="ECO:0000256" key="10">
    <source>
        <dbReference type="ARBA" id="ARBA00023285"/>
    </source>
</evidence>
<evidence type="ECO:0000256" key="11">
    <source>
        <dbReference type="ARBA" id="ARBA00025437"/>
    </source>
</evidence>
<dbReference type="GO" id="GO:0050897">
    <property type="term" value="F:cobalt ion binding"/>
    <property type="evidence" value="ECO:0007669"/>
    <property type="project" value="InterPro"/>
</dbReference>
<feature type="domain" description="Ribonucleotide reductase large subunit C-terminal" evidence="15">
    <location>
        <begin position="824"/>
        <end position="937"/>
    </location>
</feature>
<keyword evidence="5 13" id="KW-0846">Cobalamin</keyword>
<comment type="similarity">
    <text evidence="2 13">Belongs to the ribonucleoside diphosphate reductase class-2 family.</text>
</comment>
<comment type="catalytic activity">
    <reaction evidence="12 13">
        <text>a 2'-deoxyribonucleoside 5'-diphosphate + [thioredoxin]-disulfide + H2O = a ribonucleoside 5'-diphosphate + [thioredoxin]-dithiol</text>
        <dbReference type="Rhea" id="RHEA:23252"/>
        <dbReference type="Rhea" id="RHEA-COMP:10698"/>
        <dbReference type="Rhea" id="RHEA-COMP:10700"/>
        <dbReference type="ChEBI" id="CHEBI:15377"/>
        <dbReference type="ChEBI" id="CHEBI:29950"/>
        <dbReference type="ChEBI" id="CHEBI:50058"/>
        <dbReference type="ChEBI" id="CHEBI:57930"/>
        <dbReference type="ChEBI" id="CHEBI:73316"/>
        <dbReference type="EC" id="1.17.4.1"/>
    </reaction>
</comment>
<dbReference type="AlphaFoldDB" id="A0A833LWB4"/>
<accession>A0A833LWB4</accession>
<comment type="caution">
    <text evidence="18">The sequence shown here is derived from an EMBL/GenBank/DDBJ whole genome shotgun (WGS) entry which is preliminary data.</text>
</comment>
<dbReference type="Pfam" id="PF08471">
    <property type="entry name" value="Ribonuc_red_2_N"/>
    <property type="match status" value="1"/>
</dbReference>
<evidence type="ECO:0000256" key="3">
    <source>
        <dbReference type="ARBA" id="ARBA00012274"/>
    </source>
</evidence>